<keyword evidence="2" id="KW-1185">Reference proteome</keyword>
<sequence length="257" mass="29115">MGLPKLVSLPKGFKYLTSLRDLHIEDCNQLGSSGDKDDDDMPWQGFRSLQSLKIDGLPKLVSLPKGLQYVTTLRDLYIEDCNQIGSSGDKDDDDMPWQGFRSVQSLDIIGLPKLVSLPKGFQYLTSLQKLTILGCDQLESLNSEDDDDMPWQGFRSLQCLKIYRLPKLVSLPKGLQYFTTLRDLTIGYCRNLTALPEWISNSSSLSKLQIKGCPKLSKRCRNNMGMDWSKIAHIPNIQIDYKWIQEDGCYQYSSSTG</sequence>
<comment type="caution">
    <text evidence="1">The sequence shown here is derived from an EMBL/GenBank/DDBJ whole genome shotgun (WGS) entry which is preliminary data.</text>
</comment>
<protein>
    <submittedName>
        <fullName evidence="1">Uncharacterized protein</fullName>
    </submittedName>
</protein>
<gene>
    <name evidence="1" type="ORF">Pint_26222</name>
</gene>
<evidence type="ECO:0000313" key="1">
    <source>
        <dbReference type="EMBL" id="KAJ0035029.1"/>
    </source>
</evidence>
<organism evidence="1 2">
    <name type="scientific">Pistacia integerrima</name>
    <dbReference type="NCBI Taxonomy" id="434235"/>
    <lineage>
        <taxon>Eukaryota</taxon>
        <taxon>Viridiplantae</taxon>
        <taxon>Streptophyta</taxon>
        <taxon>Embryophyta</taxon>
        <taxon>Tracheophyta</taxon>
        <taxon>Spermatophyta</taxon>
        <taxon>Magnoliopsida</taxon>
        <taxon>eudicotyledons</taxon>
        <taxon>Gunneridae</taxon>
        <taxon>Pentapetalae</taxon>
        <taxon>rosids</taxon>
        <taxon>malvids</taxon>
        <taxon>Sapindales</taxon>
        <taxon>Anacardiaceae</taxon>
        <taxon>Pistacia</taxon>
    </lineage>
</organism>
<dbReference type="EMBL" id="CM047742">
    <property type="protein sequence ID" value="KAJ0035029.1"/>
    <property type="molecule type" value="Genomic_DNA"/>
</dbReference>
<dbReference type="Proteomes" id="UP001163603">
    <property type="component" value="Chromosome 7"/>
</dbReference>
<accession>A0ACC0YFG8</accession>
<proteinExistence type="predicted"/>
<name>A0ACC0YFG8_9ROSI</name>
<reference evidence="2" key="1">
    <citation type="journal article" date="2023" name="G3 (Bethesda)">
        <title>Genome assembly and association tests identify interacting loci associated with vigor, precocity, and sex in interspecific pistachio rootstocks.</title>
        <authorList>
            <person name="Palmer W."/>
            <person name="Jacygrad E."/>
            <person name="Sagayaradj S."/>
            <person name="Cavanaugh K."/>
            <person name="Han R."/>
            <person name="Bertier L."/>
            <person name="Beede B."/>
            <person name="Kafkas S."/>
            <person name="Golino D."/>
            <person name="Preece J."/>
            <person name="Michelmore R."/>
        </authorList>
    </citation>
    <scope>NUCLEOTIDE SEQUENCE [LARGE SCALE GENOMIC DNA]</scope>
</reference>
<evidence type="ECO:0000313" key="2">
    <source>
        <dbReference type="Proteomes" id="UP001163603"/>
    </source>
</evidence>